<dbReference type="Gene3D" id="3.80.10.10">
    <property type="entry name" value="Ribonuclease Inhibitor"/>
    <property type="match status" value="1"/>
</dbReference>
<organism evidence="1 2">
    <name type="scientific">Mycena indigotica</name>
    <dbReference type="NCBI Taxonomy" id="2126181"/>
    <lineage>
        <taxon>Eukaryota</taxon>
        <taxon>Fungi</taxon>
        <taxon>Dikarya</taxon>
        <taxon>Basidiomycota</taxon>
        <taxon>Agaricomycotina</taxon>
        <taxon>Agaricomycetes</taxon>
        <taxon>Agaricomycetidae</taxon>
        <taxon>Agaricales</taxon>
        <taxon>Marasmiineae</taxon>
        <taxon>Mycenaceae</taxon>
        <taxon>Mycena</taxon>
    </lineage>
</organism>
<gene>
    <name evidence="1" type="ORF">MIND_01035500</name>
</gene>
<dbReference type="AlphaFoldDB" id="A0A8H6VV20"/>
<dbReference type="OrthoDB" id="2745898at2759"/>
<evidence type="ECO:0000313" key="1">
    <source>
        <dbReference type="EMBL" id="KAF7294974.1"/>
    </source>
</evidence>
<evidence type="ECO:0000313" key="2">
    <source>
        <dbReference type="Proteomes" id="UP000636479"/>
    </source>
</evidence>
<evidence type="ECO:0008006" key="3">
    <source>
        <dbReference type="Google" id="ProtNLM"/>
    </source>
</evidence>
<keyword evidence="2" id="KW-1185">Reference proteome</keyword>
<dbReference type="GeneID" id="59349459"/>
<dbReference type="RefSeq" id="XP_037216337.1">
    <property type="nucleotide sequence ID" value="XM_037366943.1"/>
</dbReference>
<dbReference type="Proteomes" id="UP000636479">
    <property type="component" value="Unassembled WGS sequence"/>
</dbReference>
<name>A0A8H6VV20_9AGAR</name>
<dbReference type="SUPFAM" id="SSF52047">
    <property type="entry name" value="RNI-like"/>
    <property type="match status" value="1"/>
</dbReference>
<accession>A0A8H6VV20</accession>
<proteinExistence type="predicted"/>
<protein>
    <recommendedName>
        <fullName evidence="3">F-box domain-containing protein</fullName>
    </recommendedName>
</protein>
<dbReference type="InterPro" id="IPR032675">
    <property type="entry name" value="LRR_dom_sf"/>
</dbReference>
<sequence length="433" mass="48939">MALPPDLEHLILADYVVDDDITLQSCALVCGRFALWAQSRIFKQIHIGLYIPTDRKLRSGIGPRVSWLNRLTRLMNILQASPHLAFHVQTIKLESSPPTFLELLASREWPCLKVLHLEGIPSNKDNLMLGSLQWLVASPKLSHLTLSFDSGAWSASYFRHIVAHCSPTITDLFLHDCQNISRQSTEFSFIGPAPKRSSSSPKITTLGLVRSADAVPVLRELKSPLNLKEIRTLSYEGAFPPDPVKPVGLFCPGIDQLKIVSRDQTLGVQFNLNHYPFLQKIEVAFSTGHPAHGWRFFSAMDERNWVTELALTSPHYEWQCFGDGDYPRSCPGHTSGLQLDRVALAKFPHLKKVTVQVYDSLGWTCTFDHNVILGFLYKSLPGLTKRGMLSVVFLPLAVTSPEPARRRKMRETYDTSWQRTTAEEWLTQKAYYN</sequence>
<reference evidence="1" key="1">
    <citation type="submission" date="2020-05" db="EMBL/GenBank/DDBJ databases">
        <title>Mycena genomes resolve the evolution of fungal bioluminescence.</title>
        <authorList>
            <person name="Tsai I.J."/>
        </authorList>
    </citation>
    <scope>NUCLEOTIDE SEQUENCE</scope>
    <source>
        <strain evidence="1">171206Taipei</strain>
    </source>
</reference>
<comment type="caution">
    <text evidence="1">The sequence shown here is derived from an EMBL/GenBank/DDBJ whole genome shotgun (WGS) entry which is preliminary data.</text>
</comment>
<dbReference type="EMBL" id="JACAZF010000009">
    <property type="protein sequence ID" value="KAF7294974.1"/>
    <property type="molecule type" value="Genomic_DNA"/>
</dbReference>